<dbReference type="AlphaFoldDB" id="A0A0J8V5F6"/>
<name>A0A0J8V5F6_9GAMM</name>
<protein>
    <submittedName>
        <fullName evidence="1">Uncharacterized protein</fullName>
    </submittedName>
</protein>
<organism evidence="1 2">
    <name type="scientific">Photobacterium swingsii</name>
    <dbReference type="NCBI Taxonomy" id="680026"/>
    <lineage>
        <taxon>Bacteria</taxon>
        <taxon>Pseudomonadati</taxon>
        <taxon>Pseudomonadota</taxon>
        <taxon>Gammaproteobacteria</taxon>
        <taxon>Vibrionales</taxon>
        <taxon>Vibrionaceae</taxon>
        <taxon>Photobacterium</taxon>
    </lineage>
</organism>
<reference evidence="1 2" key="1">
    <citation type="submission" date="2018-01" db="EMBL/GenBank/DDBJ databases">
        <title>Whole genome sequencing of Histamine producing bacteria.</title>
        <authorList>
            <person name="Butler K."/>
        </authorList>
    </citation>
    <scope>NUCLEOTIDE SEQUENCE [LARGE SCALE GENOMIC DNA]</scope>
    <source>
        <strain evidence="1 2">DSM 24669</strain>
    </source>
</reference>
<dbReference type="RefSeq" id="WP_048900899.1">
    <property type="nucleotide sequence ID" value="NZ_AP024853.1"/>
</dbReference>
<gene>
    <name evidence="1" type="ORF">C9I94_10850</name>
</gene>
<evidence type="ECO:0000313" key="1">
    <source>
        <dbReference type="EMBL" id="PSW24526.1"/>
    </source>
</evidence>
<dbReference type="EMBL" id="PYLZ01000005">
    <property type="protein sequence ID" value="PSW24526.1"/>
    <property type="molecule type" value="Genomic_DNA"/>
</dbReference>
<sequence length="100" mass="11214">MNNERIGQAVTILDLIEGKQGDLYSTLKPLLIGEQTVAITRECIECTEDDFDEDCEICGGKCEYQYNVVIPWTTQKETIAMTFKYLLKIAGVDKGGKHHA</sequence>
<comment type="caution">
    <text evidence="1">The sequence shown here is derived from an EMBL/GenBank/DDBJ whole genome shotgun (WGS) entry which is preliminary data.</text>
</comment>
<accession>A0A0J8V5F6</accession>
<proteinExistence type="predicted"/>
<evidence type="ECO:0000313" key="2">
    <source>
        <dbReference type="Proteomes" id="UP000240481"/>
    </source>
</evidence>
<dbReference type="Proteomes" id="UP000240481">
    <property type="component" value="Unassembled WGS sequence"/>
</dbReference>
<keyword evidence="2" id="KW-1185">Reference proteome</keyword>
<dbReference type="OrthoDB" id="6631093at2"/>